<evidence type="ECO:0000256" key="2">
    <source>
        <dbReference type="ARBA" id="ARBA00022692"/>
    </source>
</evidence>
<dbReference type="HOGENOM" id="CLU_009579_3_3_1"/>
<feature type="transmembrane region" description="Helical" evidence="9">
    <location>
        <begin position="302"/>
        <end position="324"/>
    </location>
</feature>
<feature type="transmembrane region" description="Helical" evidence="9">
    <location>
        <begin position="59"/>
        <end position="83"/>
    </location>
</feature>
<evidence type="ECO:0000256" key="1">
    <source>
        <dbReference type="ARBA" id="ARBA00004141"/>
    </source>
</evidence>
<keyword evidence="6 8" id="KW-0675">Receptor</keyword>
<dbReference type="CDD" id="cd00637">
    <property type="entry name" value="7tm_classA_rhodopsin-like"/>
    <property type="match status" value="1"/>
</dbReference>
<reference evidence="11 12" key="1">
    <citation type="journal article" date="2007" name="Science">
        <title>Sea anemone genome reveals ancestral eumetazoan gene repertoire and genomic organization.</title>
        <authorList>
            <person name="Putnam N.H."/>
            <person name="Srivastava M."/>
            <person name="Hellsten U."/>
            <person name="Dirks B."/>
            <person name="Chapman J."/>
            <person name="Salamov A."/>
            <person name="Terry A."/>
            <person name="Shapiro H."/>
            <person name="Lindquist E."/>
            <person name="Kapitonov V.V."/>
            <person name="Jurka J."/>
            <person name="Genikhovich G."/>
            <person name="Grigoriev I.V."/>
            <person name="Lucas S.M."/>
            <person name="Steele R.E."/>
            <person name="Finnerty J.R."/>
            <person name="Technau U."/>
            <person name="Martindale M.Q."/>
            <person name="Rokhsar D.S."/>
        </authorList>
    </citation>
    <scope>NUCLEOTIDE SEQUENCE [LARGE SCALE GENOMIC DNA]</scope>
    <source>
        <strain evidence="12">CH2 X CH6</strain>
    </source>
</reference>
<dbReference type="PhylomeDB" id="A7RGV2"/>
<keyword evidence="4 8" id="KW-0297">G-protein coupled receptor</keyword>
<dbReference type="InterPro" id="IPR000276">
    <property type="entry name" value="GPCR_Rhodpsn"/>
</dbReference>
<evidence type="ECO:0000256" key="7">
    <source>
        <dbReference type="ARBA" id="ARBA00023224"/>
    </source>
</evidence>
<feature type="transmembrane region" description="Helical" evidence="9">
    <location>
        <begin position="95"/>
        <end position="117"/>
    </location>
</feature>
<evidence type="ECO:0000313" key="12">
    <source>
        <dbReference type="Proteomes" id="UP000001593"/>
    </source>
</evidence>
<keyword evidence="2 8" id="KW-0812">Transmembrane</keyword>
<dbReference type="EMBL" id="DS469510">
    <property type="protein sequence ID" value="EDO49118.1"/>
    <property type="molecule type" value="Genomic_DNA"/>
</dbReference>
<dbReference type="PROSITE" id="PS50262">
    <property type="entry name" value="G_PROTEIN_RECEP_F1_2"/>
    <property type="match status" value="1"/>
</dbReference>
<dbReference type="Gene3D" id="1.20.1070.10">
    <property type="entry name" value="Rhodopsin 7-helix transmembrane proteins"/>
    <property type="match status" value="1"/>
</dbReference>
<dbReference type="InParanoid" id="A7RGV2"/>
<evidence type="ECO:0000256" key="6">
    <source>
        <dbReference type="ARBA" id="ARBA00023170"/>
    </source>
</evidence>
<gene>
    <name evidence="11" type="ORF">NEMVEDRAFT_v1g196956</name>
</gene>
<keyword evidence="3 9" id="KW-1133">Transmembrane helix</keyword>
<keyword evidence="5 9" id="KW-0472">Membrane</keyword>
<organism evidence="11 12">
    <name type="scientific">Nematostella vectensis</name>
    <name type="common">Starlet sea anemone</name>
    <dbReference type="NCBI Taxonomy" id="45351"/>
    <lineage>
        <taxon>Eukaryota</taxon>
        <taxon>Metazoa</taxon>
        <taxon>Cnidaria</taxon>
        <taxon>Anthozoa</taxon>
        <taxon>Hexacorallia</taxon>
        <taxon>Actiniaria</taxon>
        <taxon>Edwardsiidae</taxon>
        <taxon>Nematostella</taxon>
    </lineage>
</organism>
<feature type="transmembrane region" description="Helical" evidence="9">
    <location>
        <begin position="138"/>
        <end position="158"/>
    </location>
</feature>
<name>A7RGV2_NEMVE</name>
<evidence type="ECO:0000256" key="8">
    <source>
        <dbReference type="RuleBase" id="RU000688"/>
    </source>
</evidence>
<proteinExistence type="inferred from homology"/>
<dbReference type="PROSITE" id="PS00237">
    <property type="entry name" value="G_PROTEIN_RECEP_F1_1"/>
    <property type="match status" value="1"/>
</dbReference>
<evidence type="ECO:0000256" key="5">
    <source>
        <dbReference type="ARBA" id="ARBA00023136"/>
    </source>
</evidence>
<dbReference type="InterPro" id="IPR017452">
    <property type="entry name" value="GPCR_Rhodpsn_7TM"/>
</dbReference>
<keyword evidence="7 8" id="KW-0807">Transducer</keyword>
<protein>
    <recommendedName>
        <fullName evidence="10">G-protein coupled receptors family 1 profile domain-containing protein</fullName>
    </recommendedName>
</protein>
<comment type="similarity">
    <text evidence="8">Belongs to the G-protein coupled receptor 1 family.</text>
</comment>
<dbReference type="SUPFAM" id="SSF81321">
    <property type="entry name" value="Family A G protein-coupled receptor-like"/>
    <property type="match status" value="1"/>
</dbReference>
<dbReference type="KEGG" id="nve:5521375"/>
<dbReference type="OrthoDB" id="10044919at2759"/>
<evidence type="ECO:0000259" key="10">
    <source>
        <dbReference type="PROSITE" id="PS50262"/>
    </source>
</evidence>
<comment type="subcellular location">
    <subcellularLocation>
        <location evidence="1">Membrane</location>
        <topology evidence="1">Multi-pass membrane protein</topology>
    </subcellularLocation>
</comment>
<evidence type="ECO:0000256" key="9">
    <source>
        <dbReference type="SAM" id="Phobius"/>
    </source>
</evidence>
<dbReference type="InterPro" id="IPR050125">
    <property type="entry name" value="GPCR_opsins"/>
</dbReference>
<feature type="transmembrane region" description="Helical" evidence="9">
    <location>
        <begin position="27"/>
        <end position="47"/>
    </location>
</feature>
<evidence type="ECO:0000313" key="11">
    <source>
        <dbReference type="EMBL" id="EDO49118.1"/>
    </source>
</evidence>
<dbReference type="Pfam" id="PF00001">
    <property type="entry name" value="7tm_1"/>
    <property type="match status" value="1"/>
</dbReference>
<feature type="transmembrane region" description="Helical" evidence="9">
    <location>
        <begin position="270"/>
        <end position="290"/>
    </location>
</feature>
<feature type="transmembrane region" description="Helical" evidence="9">
    <location>
        <begin position="186"/>
        <end position="210"/>
    </location>
</feature>
<evidence type="ECO:0000256" key="3">
    <source>
        <dbReference type="ARBA" id="ARBA00022989"/>
    </source>
</evidence>
<dbReference type="PANTHER" id="PTHR24240">
    <property type="entry name" value="OPSIN"/>
    <property type="match status" value="1"/>
</dbReference>
<feature type="domain" description="G-protein coupled receptors family 1 profile" evidence="10">
    <location>
        <begin position="38"/>
        <end position="321"/>
    </location>
</feature>
<evidence type="ECO:0000256" key="4">
    <source>
        <dbReference type="ARBA" id="ARBA00023040"/>
    </source>
</evidence>
<dbReference type="PRINTS" id="PR00237">
    <property type="entry name" value="GPCRRHODOPSN"/>
</dbReference>
<dbReference type="eggNOG" id="KOG3656">
    <property type="taxonomic scope" value="Eukaryota"/>
</dbReference>
<dbReference type="AlphaFoldDB" id="A7RGV2"/>
<dbReference type="OMA" id="FTANDYV"/>
<dbReference type="Proteomes" id="UP000001593">
    <property type="component" value="Unassembled WGS sequence"/>
</dbReference>
<dbReference type="GO" id="GO:0004930">
    <property type="term" value="F:G protein-coupled receptor activity"/>
    <property type="evidence" value="ECO:0000318"/>
    <property type="project" value="GO_Central"/>
</dbReference>
<sequence length="343" mass="38502">MNDSAVVTPKNNLPLRTNAELVIETSIVVFIDTLAILGNLMVVVAFTRNRYLRTVTNTFIVTLSLADIAMAVFPMPLSASVLAKGDWLHGETLCILQGFSVHFLAFVSLQIMALTALNRYFKVMRPSQCRKVFTHRKTLCMVLGSCIFSGLALGIALYPQASQSFIFHPGKVICVRLHYSFFASQIYTIISSLLFVVLPAMVITGCYTQVFRKIRSHNKRQRYLQRENIIRNRIAVNGCSGSPERLSTANELGSIPQGLSQAEIIITRTLFGTVLGFFLCWVPCFVIDIVDVLASDWLNRRVYLTYTYLAYTSSAINPIIYGILNPSFRKEFTSILRCESPPR</sequence>
<dbReference type="GO" id="GO:0005886">
    <property type="term" value="C:plasma membrane"/>
    <property type="evidence" value="ECO:0000318"/>
    <property type="project" value="GO_Central"/>
</dbReference>
<accession>A7RGV2</accession>
<dbReference type="STRING" id="45351.A7RGV2"/>
<keyword evidence="12" id="KW-1185">Reference proteome</keyword>